<dbReference type="GO" id="GO:0006281">
    <property type="term" value="P:DNA repair"/>
    <property type="evidence" value="ECO:0007669"/>
    <property type="project" value="UniProtKB-KW"/>
</dbReference>
<evidence type="ECO:0000256" key="7">
    <source>
        <dbReference type="ARBA" id="ARBA00022679"/>
    </source>
</evidence>
<dbReference type="GO" id="GO:0032259">
    <property type="term" value="P:methylation"/>
    <property type="evidence" value="ECO:0007669"/>
    <property type="project" value="UniProtKB-KW"/>
</dbReference>
<evidence type="ECO:0000256" key="8">
    <source>
        <dbReference type="ARBA" id="ARBA00022763"/>
    </source>
</evidence>
<dbReference type="CDD" id="cd06445">
    <property type="entry name" value="ATase"/>
    <property type="match status" value="1"/>
</dbReference>
<dbReference type="PANTHER" id="PTHR46460">
    <property type="entry name" value="METHYLATED-DNA--PROTEIN-CYSTEINE METHYLTRANSFERASE"/>
    <property type="match status" value="1"/>
</dbReference>
<dbReference type="EMBL" id="CAJPIZ010014398">
    <property type="protein sequence ID" value="CAG2114743.1"/>
    <property type="molecule type" value="Genomic_DNA"/>
</dbReference>
<dbReference type="FunFam" id="1.10.10.10:FF:000214">
    <property type="entry name" value="Methylated-DNA--protein-cysteine methyltransferase"/>
    <property type="match status" value="1"/>
</dbReference>
<dbReference type="GO" id="GO:0003908">
    <property type="term" value="F:methylated-DNA-[protein]-cysteine S-methyltransferase activity"/>
    <property type="evidence" value="ECO:0007669"/>
    <property type="project" value="UniProtKB-EC"/>
</dbReference>
<keyword evidence="13" id="KW-0175">Coiled coil</keyword>
<dbReference type="PROSITE" id="PS00374">
    <property type="entry name" value="MGMT"/>
    <property type="match status" value="1"/>
</dbReference>
<dbReference type="InterPro" id="IPR001497">
    <property type="entry name" value="MethylDNA_cys_MeTrfase_AS"/>
</dbReference>
<dbReference type="EC" id="2.1.1.63" evidence="4"/>
<evidence type="ECO:0000313" key="15">
    <source>
        <dbReference type="EMBL" id="CAD7634313.1"/>
    </source>
</evidence>
<dbReference type="Proteomes" id="UP000759131">
    <property type="component" value="Unassembled WGS sequence"/>
</dbReference>
<evidence type="ECO:0000256" key="2">
    <source>
        <dbReference type="ARBA" id="ARBA00003317"/>
    </source>
</evidence>
<dbReference type="PANTHER" id="PTHR46460:SF1">
    <property type="entry name" value="METHYLATED-DNA--PROTEIN-CYSTEINE METHYLTRANSFERASE"/>
    <property type="match status" value="1"/>
</dbReference>
<evidence type="ECO:0000256" key="13">
    <source>
        <dbReference type="SAM" id="Coils"/>
    </source>
</evidence>
<comment type="function">
    <text evidence="2">Involved in the cellular defense against the biological effects of O6-methylguanine (O6-MeG) and O4-methylthymine (O4-MeT) in DNA. Repairs the methylated nucleobase in DNA by stoichiometrically transferring the methyl group to a cysteine residue in the enzyme. This is a suicide reaction: the enzyme is irreversibly inactivated.</text>
</comment>
<evidence type="ECO:0000256" key="9">
    <source>
        <dbReference type="ARBA" id="ARBA00023204"/>
    </source>
</evidence>
<dbReference type="InterPro" id="IPR036217">
    <property type="entry name" value="MethylDNA_cys_MeTrfase_DNAb"/>
</dbReference>
<keyword evidence="16" id="KW-1185">Reference proteome</keyword>
<evidence type="ECO:0000259" key="14">
    <source>
        <dbReference type="Pfam" id="PF01035"/>
    </source>
</evidence>
<proteinExistence type="inferred from homology"/>
<feature type="coiled-coil region" evidence="13">
    <location>
        <begin position="145"/>
        <end position="172"/>
    </location>
</feature>
<dbReference type="Gene3D" id="1.10.10.10">
    <property type="entry name" value="Winged helix-like DNA-binding domain superfamily/Winged helix DNA-binding domain"/>
    <property type="match status" value="1"/>
</dbReference>
<feature type="domain" description="Methylated-DNA-[protein]-cysteine S-methyltransferase DNA binding" evidence="14">
    <location>
        <begin position="239"/>
        <end position="310"/>
    </location>
</feature>
<dbReference type="OrthoDB" id="1907495at2759"/>
<keyword evidence="8" id="KW-0227">DNA damage</keyword>
<evidence type="ECO:0000256" key="1">
    <source>
        <dbReference type="ARBA" id="ARBA00001286"/>
    </source>
</evidence>
<evidence type="ECO:0000256" key="3">
    <source>
        <dbReference type="ARBA" id="ARBA00008711"/>
    </source>
</evidence>
<dbReference type="InterPro" id="IPR036388">
    <property type="entry name" value="WH-like_DNA-bd_sf"/>
</dbReference>
<dbReference type="EMBL" id="OC868973">
    <property type="protein sequence ID" value="CAD7634313.1"/>
    <property type="molecule type" value="Genomic_DNA"/>
</dbReference>
<gene>
    <name evidence="15" type="ORF">OSB1V03_LOCUS14709</name>
</gene>
<evidence type="ECO:0000256" key="12">
    <source>
        <dbReference type="ARBA" id="ARBA00049348"/>
    </source>
</evidence>
<dbReference type="InterPro" id="IPR014048">
    <property type="entry name" value="MethylDNA_cys_MeTrfase_DNA-bd"/>
</dbReference>
<comment type="catalytic activity">
    <reaction evidence="12">
        <text>a 6-O-methyl-2'-deoxyguanosine in DNA + L-cysteinyl-[protein] = S-methyl-L-cysteinyl-[protein] + a 2'-deoxyguanosine in DNA</text>
        <dbReference type="Rhea" id="RHEA:24000"/>
        <dbReference type="Rhea" id="RHEA-COMP:10131"/>
        <dbReference type="Rhea" id="RHEA-COMP:10132"/>
        <dbReference type="Rhea" id="RHEA-COMP:11367"/>
        <dbReference type="Rhea" id="RHEA-COMP:11368"/>
        <dbReference type="ChEBI" id="CHEBI:29950"/>
        <dbReference type="ChEBI" id="CHEBI:82612"/>
        <dbReference type="ChEBI" id="CHEBI:85445"/>
        <dbReference type="ChEBI" id="CHEBI:85448"/>
        <dbReference type="EC" id="2.1.1.63"/>
    </reaction>
</comment>
<reference evidence="15" key="1">
    <citation type="submission" date="2020-11" db="EMBL/GenBank/DDBJ databases">
        <authorList>
            <person name="Tran Van P."/>
        </authorList>
    </citation>
    <scope>NUCLEOTIDE SEQUENCE</scope>
</reference>
<comment type="similarity">
    <text evidence="3">Belongs to the MGMT family.</text>
</comment>
<evidence type="ECO:0000256" key="5">
    <source>
        <dbReference type="ARBA" id="ARBA00015377"/>
    </source>
</evidence>
<keyword evidence="6" id="KW-0489">Methyltransferase</keyword>
<evidence type="ECO:0000256" key="11">
    <source>
        <dbReference type="ARBA" id="ARBA00031621"/>
    </source>
</evidence>
<sequence>MISALDLTIQPTNRSIMTVNNSVRLGTATHTVKVGVNTTPIEEQVVTAEDKDAIIAGLKEELKQRKARHQRVRHAFDGIKSRRQRGIQKNDALVRENNAIKEKLEEYRQELIRHESHLRYDSSGPLVCQVPFSLEQQLFTSRREVIQLERQLAAERQKSAKINRERMIAEQEASEKARNYPLVTRDNDSLPQLYVNPVNQRVDRSSEPLIFLGWPTILVAVSKQWPTIPFSFVHQFPIDEIRFGQTTSYGELASMAGNPRASRAVGSAMRSNPFLLLVPCHRVLNKDGSVGNFSGTGGPALKQWLLSHESHYLADY</sequence>
<feature type="coiled-coil region" evidence="13">
    <location>
        <begin position="90"/>
        <end position="117"/>
    </location>
</feature>
<protein>
    <recommendedName>
        <fullName evidence="5">Methylated-DNA--protein-cysteine methyltransferase</fullName>
        <ecNumber evidence="4">2.1.1.63</ecNumber>
    </recommendedName>
    <alternativeName>
        <fullName evidence="10">6-O-methylguanine-DNA methyltransferase</fullName>
    </alternativeName>
    <alternativeName>
        <fullName evidence="11">O-6-methylguanine-DNA-alkyltransferase</fullName>
    </alternativeName>
</protein>
<dbReference type="NCBIfam" id="TIGR00589">
    <property type="entry name" value="ogt"/>
    <property type="match status" value="1"/>
</dbReference>
<keyword evidence="9" id="KW-0234">DNA repair</keyword>
<dbReference type="AlphaFoldDB" id="A0A7R9L3Q8"/>
<evidence type="ECO:0000313" key="16">
    <source>
        <dbReference type="Proteomes" id="UP000759131"/>
    </source>
</evidence>
<dbReference type="SUPFAM" id="SSF46767">
    <property type="entry name" value="Methylated DNA-protein cysteine methyltransferase, C-terminal domain"/>
    <property type="match status" value="1"/>
</dbReference>
<dbReference type="Pfam" id="PF01035">
    <property type="entry name" value="DNA_binding_1"/>
    <property type="match status" value="1"/>
</dbReference>
<evidence type="ECO:0000256" key="6">
    <source>
        <dbReference type="ARBA" id="ARBA00022603"/>
    </source>
</evidence>
<name>A0A7R9L3Q8_9ACAR</name>
<keyword evidence="7" id="KW-0808">Transferase</keyword>
<organism evidence="15">
    <name type="scientific">Medioppia subpectinata</name>
    <dbReference type="NCBI Taxonomy" id="1979941"/>
    <lineage>
        <taxon>Eukaryota</taxon>
        <taxon>Metazoa</taxon>
        <taxon>Ecdysozoa</taxon>
        <taxon>Arthropoda</taxon>
        <taxon>Chelicerata</taxon>
        <taxon>Arachnida</taxon>
        <taxon>Acari</taxon>
        <taxon>Acariformes</taxon>
        <taxon>Sarcoptiformes</taxon>
        <taxon>Oribatida</taxon>
        <taxon>Brachypylina</taxon>
        <taxon>Oppioidea</taxon>
        <taxon>Oppiidae</taxon>
        <taxon>Medioppia</taxon>
    </lineage>
</organism>
<evidence type="ECO:0000256" key="4">
    <source>
        <dbReference type="ARBA" id="ARBA00011918"/>
    </source>
</evidence>
<accession>A0A7R9L3Q8</accession>
<comment type="catalytic activity">
    <reaction evidence="1">
        <text>a 4-O-methyl-thymidine in DNA + L-cysteinyl-[protein] = a thymidine in DNA + S-methyl-L-cysteinyl-[protein]</text>
        <dbReference type="Rhea" id="RHEA:53428"/>
        <dbReference type="Rhea" id="RHEA-COMP:10131"/>
        <dbReference type="Rhea" id="RHEA-COMP:10132"/>
        <dbReference type="Rhea" id="RHEA-COMP:13555"/>
        <dbReference type="Rhea" id="RHEA-COMP:13556"/>
        <dbReference type="ChEBI" id="CHEBI:29950"/>
        <dbReference type="ChEBI" id="CHEBI:82612"/>
        <dbReference type="ChEBI" id="CHEBI:137386"/>
        <dbReference type="ChEBI" id="CHEBI:137387"/>
        <dbReference type="EC" id="2.1.1.63"/>
    </reaction>
</comment>
<dbReference type="GO" id="GO:0005654">
    <property type="term" value="C:nucleoplasm"/>
    <property type="evidence" value="ECO:0007669"/>
    <property type="project" value="TreeGrafter"/>
</dbReference>
<evidence type="ECO:0000256" key="10">
    <source>
        <dbReference type="ARBA" id="ARBA00030795"/>
    </source>
</evidence>